<accession>A0A0E9SNA5</accession>
<organism evidence="1">
    <name type="scientific">Anguilla anguilla</name>
    <name type="common">European freshwater eel</name>
    <name type="synonym">Muraena anguilla</name>
    <dbReference type="NCBI Taxonomy" id="7936"/>
    <lineage>
        <taxon>Eukaryota</taxon>
        <taxon>Metazoa</taxon>
        <taxon>Chordata</taxon>
        <taxon>Craniata</taxon>
        <taxon>Vertebrata</taxon>
        <taxon>Euteleostomi</taxon>
        <taxon>Actinopterygii</taxon>
        <taxon>Neopterygii</taxon>
        <taxon>Teleostei</taxon>
        <taxon>Anguilliformes</taxon>
        <taxon>Anguillidae</taxon>
        <taxon>Anguilla</taxon>
    </lineage>
</organism>
<reference evidence="1" key="2">
    <citation type="journal article" date="2015" name="Fish Shellfish Immunol.">
        <title>Early steps in the European eel (Anguilla anguilla)-Vibrio vulnificus interaction in the gills: Role of the RtxA13 toxin.</title>
        <authorList>
            <person name="Callol A."/>
            <person name="Pajuelo D."/>
            <person name="Ebbesson L."/>
            <person name="Teles M."/>
            <person name="MacKenzie S."/>
            <person name="Amaro C."/>
        </authorList>
    </citation>
    <scope>NUCLEOTIDE SEQUENCE</scope>
</reference>
<name>A0A0E9SNA5_ANGAN</name>
<dbReference type="EMBL" id="GBXM01065796">
    <property type="protein sequence ID" value="JAH42781.1"/>
    <property type="molecule type" value="Transcribed_RNA"/>
</dbReference>
<protein>
    <submittedName>
        <fullName evidence="1">Uncharacterized protein</fullName>
    </submittedName>
</protein>
<dbReference type="AlphaFoldDB" id="A0A0E9SNA5"/>
<reference evidence="1" key="1">
    <citation type="submission" date="2014-11" db="EMBL/GenBank/DDBJ databases">
        <authorList>
            <person name="Amaro Gonzalez C."/>
        </authorList>
    </citation>
    <scope>NUCLEOTIDE SEQUENCE</scope>
</reference>
<evidence type="ECO:0000313" key="1">
    <source>
        <dbReference type="EMBL" id="JAH42781.1"/>
    </source>
</evidence>
<proteinExistence type="predicted"/>
<sequence length="53" mass="5637">MVFCAIMMGLIVDGDPGKCNSTHNVHFPGGAGSVVMRPGKLWLSLITRPPLTL</sequence>